<proteinExistence type="predicted"/>
<reference evidence="1 2" key="1">
    <citation type="submission" date="2019-08" db="EMBL/GenBank/DDBJ databases">
        <title>100 year-old enigma solved: identification of Planctomyces bekefii, the type genus and species of the phylum Planctomycetes.</title>
        <authorList>
            <person name="Svetlana D.N."/>
            <person name="Overmann J."/>
        </authorList>
    </citation>
    <scope>NUCLEOTIDE SEQUENCE [LARGE SCALE GENOMIC DNA]</scope>
    <source>
        <strain evidence="1">Phe10_nw2017</strain>
    </source>
</reference>
<evidence type="ECO:0000313" key="1">
    <source>
        <dbReference type="EMBL" id="TWW08281.1"/>
    </source>
</evidence>
<comment type="caution">
    <text evidence="1">The sequence shown here is derived from an EMBL/GenBank/DDBJ whole genome shotgun (WGS) entry which is preliminary data.</text>
</comment>
<evidence type="ECO:0000313" key="2">
    <source>
        <dbReference type="Proteomes" id="UP000321083"/>
    </source>
</evidence>
<protein>
    <submittedName>
        <fullName evidence="1">Uncharacterized protein</fullName>
    </submittedName>
</protein>
<name>A0A5C6M5K1_9PLAN</name>
<reference evidence="1 2" key="2">
    <citation type="submission" date="2019-08" db="EMBL/GenBank/DDBJ databases">
        <authorList>
            <person name="Henke P."/>
        </authorList>
    </citation>
    <scope>NUCLEOTIDE SEQUENCE [LARGE SCALE GENOMIC DNA]</scope>
    <source>
        <strain evidence="1">Phe10_nw2017</strain>
    </source>
</reference>
<accession>A0A5C6M5K1</accession>
<dbReference type="EMBL" id="SRHE01000746">
    <property type="protein sequence ID" value="TWW08281.1"/>
    <property type="molecule type" value="Genomic_DNA"/>
</dbReference>
<dbReference type="AlphaFoldDB" id="A0A5C6M5K1"/>
<dbReference type="Proteomes" id="UP000321083">
    <property type="component" value="Unassembled WGS sequence"/>
</dbReference>
<keyword evidence="2" id="KW-1185">Reference proteome</keyword>
<sequence length="338" mass="38173">MRDMNLAEQGRQLCSAIAGMFGENPRLYSRGIPGDTVEVQLKLRRVVEQIKERPEAIVLLMRAVIPATLRRLTKENKLTPETAVDIITLTIGDLRPKRQPEQQDSEMLLFFAAARSLLERQKAGITPSERGGYYATRNAVAQYMSSGRPSQRVLIVAVLYFEEILFEYYLQMLEDPEFRLSKRCRRSLEVAGNNCGNHLDDLRVPGSDENRLNSLWAKISGITVAVAVEENRQELNAGEVATIQLCLETCFGRFNPNSLESGTLVAVDVMMYGPGAWRSEFVSEQMLGLMLSAGLIRLARPSRHEDAVSPIFNAGVELLRLGEQFNDPRRLVWQRRFL</sequence>
<gene>
    <name evidence="1" type="ORF">E3A20_25900</name>
</gene>
<organism evidence="1 2">
    <name type="scientific">Planctomyces bekefii</name>
    <dbReference type="NCBI Taxonomy" id="1653850"/>
    <lineage>
        <taxon>Bacteria</taxon>
        <taxon>Pseudomonadati</taxon>
        <taxon>Planctomycetota</taxon>
        <taxon>Planctomycetia</taxon>
        <taxon>Planctomycetales</taxon>
        <taxon>Planctomycetaceae</taxon>
        <taxon>Planctomyces</taxon>
    </lineage>
</organism>